<evidence type="ECO:0000313" key="7">
    <source>
        <dbReference type="Proteomes" id="UP001153620"/>
    </source>
</evidence>
<keyword evidence="1 2" id="KW-0663">Pyridoxal phosphate</keyword>
<comment type="cofactor">
    <cofactor evidence="3">
        <name>pyridoxal 5'-phosphate</name>
        <dbReference type="ChEBI" id="CHEBI:597326"/>
    </cofactor>
</comment>
<evidence type="ECO:0000256" key="1">
    <source>
        <dbReference type="ARBA" id="ARBA00022898"/>
    </source>
</evidence>
<dbReference type="SUPFAM" id="SSF51419">
    <property type="entry name" value="PLP-binding barrel"/>
    <property type="match status" value="1"/>
</dbReference>
<dbReference type="FunFam" id="3.20.20.10:FF:000007">
    <property type="entry name" value="Pyridoxal phosphate homeostasis protein"/>
    <property type="match status" value="1"/>
</dbReference>
<dbReference type="Pfam" id="PF01168">
    <property type="entry name" value="Ala_racemase_N"/>
    <property type="match status" value="1"/>
</dbReference>
<dbReference type="GO" id="GO:0030170">
    <property type="term" value="F:pyridoxal phosphate binding"/>
    <property type="evidence" value="ECO:0007669"/>
    <property type="project" value="UniProtKB-UniRule"/>
</dbReference>
<dbReference type="Gene3D" id="3.20.20.10">
    <property type="entry name" value="Alanine racemase"/>
    <property type="match status" value="1"/>
</dbReference>
<evidence type="ECO:0000256" key="2">
    <source>
        <dbReference type="HAMAP-Rule" id="MF_03225"/>
    </source>
</evidence>
<protein>
    <recommendedName>
        <fullName evidence="2">Pyridoxal phosphate homeostasis protein</fullName>
        <shortName evidence="2">PLP homeostasis protein</shortName>
    </recommendedName>
</protein>
<dbReference type="PANTHER" id="PTHR10146">
    <property type="entry name" value="PROLINE SYNTHETASE CO-TRANSCRIBED BACTERIAL HOMOLOG PROTEIN"/>
    <property type="match status" value="1"/>
</dbReference>
<dbReference type="CDD" id="cd06822">
    <property type="entry name" value="PLPDE_III_YBL036c_euk"/>
    <property type="match status" value="1"/>
</dbReference>
<dbReference type="OrthoDB" id="10264196at2759"/>
<proteinExistence type="inferred from homology"/>
<dbReference type="NCBIfam" id="TIGR00044">
    <property type="entry name" value="YggS family pyridoxal phosphate-dependent enzyme"/>
    <property type="match status" value="1"/>
</dbReference>
<sequence>MYRRLSTMTDVVDIKAGLRNVLERIAIVSNNRTIQKNVQLVAVSKTKPVEAILEAYEEGQRHFGENYVQELQDKANDPVILEKCKDIKWHFIGHLQSNKVNKVVKLPNIHMVETIDSQKLAENVNSSWEKYRLNDSGKLKVLIQVNTSGEENKSGVNPKEVSQLYDYMNQKCTALETVGLMTIGEYGYDYSKGPNPDFVSLLECAKSVKGNESLELSFGMSDDFEKAIEIGSTIVRVGSSIFGYRTKK</sequence>
<evidence type="ECO:0000259" key="5">
    <source>
        <dbReference type="Pfam" id="PF01168"/>
    </source>
</evidence>
<dbReference type="EMBL" id="OU895878">
    <property type="protein sequence ID" value="CAG9803384.1"/>
    <property type="molecule type" value="Genomic_DNA"/>
</dbReference>
<name>A0A9N9RRB5_9DIPT</name>
<feature type="domain" description="Alanine racemase N-terminal" evidence="5">
    <location>
        <begin position="27"/>
        <end position="245"/>
    </location>
</feature>
<evidence type="ECO:0000256" key="3">
    <source>
        <dbReference type="PIRSR" id="PIRSR004848-1"/>
    </source>
</evidence>
<gene>
    <name evidence="6" type="ORF">CHIRRI_LOCUS6284</name>
</gene>
<evidence type="ECO:0000256" key="4">
    <source>
        <dbReference type="RuleBase" id="RU004514"/>
    </source>
</evidence>
<dbReference type="InterPro" id="IPR029066">
    <property type="entry name" value="PLP-binding_barrel"/>
</dbReference>
<dbReference type="InterPro" id="IPR011078">
    <property type="entry name" value="PyrdxlP_homeostasis"/>
</dbReference>
<dbReference type="InterPro" id="IPR001608">
    <property type="entry name" value="Ala_racemase_N"/>
</dbReference>
<reference evidence="6" key="1">
    <citation type="submission" date="2022-01" db="EMBL/GenBank/DDBJ databases">
        <authorList>
            <person name="King R."/>
        </authorList>
    </citation>
    <scope>NUCLEOTIDE SEQUENCE</scope>
</reference>
<comment type="similarity">
    <text evidence="2 4">Belongs to the pyridoxal phosphate-binding protein YggS/PROSC family.</text>
</comment>
<dbReference type="HAMAP" id="MF_02087">
    <property type="entry name" value="PLP_homeostasis"/>
    <property type="match status" value="1"/>
</dbReference>
<accession>A0A9N9RRB5</accession>
<dbReference type="PIRSF" id="PIRSF004848">
    <property type="entry name" value="YBL036c_PLPDEIII"/>
    <property type="match status" value="1"/>
</dbReference>
<dbReference type="PROSITE" id="PS01211">
    <property type="entry name" value="UPF0001"/>
    <property type="match status" value="1"/>
</dbReference>
<reference evidence="6" key="2">
    <citation type="submission" date="2022-10" db="EMBL/GenBank/DDBJ databases">
        <authorList>
            <consortium name="ENA_rothamsted_submissions"/>
            <consortium name="culmorum"/>
            <person name="King R."/>
        </authorList>
    </citation>
    <scope>NUCLEOTIDE SEQUENCE</scope>
</reference>
<keyword evidence="7" id="KW-1185">Reference proteome</keyword>
<evidence type="ECO:0000313" key="6">
    <source>
        <dbReference type="EMBL" id="CAG9803384.1"/>
    </source>
</evidence>
<dbReference type="Proteomes" id="UP001153620">
    <property type="component" value="Chromosome 2"/>
</dbReference>
<dbReference type="AlphaFoldDB" id="A0A9N9RRB5"/>
<comment type="function">
    <text evidence="2">Pyridoxal 5'-phosphate (PLP)-binding protein, which may be involved in intracellular homeostatic regulation of pyridoxal 5'-phosphate (PLP), the active form of vitamin B6.</text>
</comment>
<organism evidence="6 7">
    <name type="scientific">Chironomus riparius</name>
    <dbReference type="NCBI Taxonomy" id="315576"/>
    <lineage>
        <taxon>Eukaryota</taxon>
        <taxon>Metazoa</taxon>
        <taxon>Ecdysozoa</taxon>
        <taxon>Arthropoda</taxon>
        <taxon>Hexapoda</taxon>
        <taxon>Insecta</taxon>
        <taxon>Pterygota</taxon>
        <taxon>Neoptera</taxon>
        <taxon>Endopterygota</taxon>
        <taxon>Diptera</taxon>
        <taxon>Nematocera</taxon>
        <taxon>Chironomoidea</taxon>
        <taxon>Chironomidae</taxon>
        <taxon>Chironominae</taxon>
        <taxon>Chironomus</taxon>
    </lineage>
</organism>
<dbReference type="PANTHER" id="PTHR10146:SF14">
    <property type="entry name" value="PYRIDOXAL PHOSPHATE HOMEOSTASIS PROTEIN"/>
    <property type="match status" value="1"/>
</dbReference>
<feature type="modified residue" description="N6-(pyridoxal phosphate)lysine" evidence="2 3">
    <location>
        <position position="45"/>
    </location>
</feature>